<dbReference type="Proteomes" id="UP000198287">
    <property type="component" value="Unassembled WGS sequence"/>
</dbReference>
<evidence type="ECO:0000313" key="7">
    <source>
        <dbReference type="EMBL" id="OXA49307.1"/>
    </source>
</evidence>
<evidence type="ECO:0000256" key="3">
    <source>
        <dbReference type="ARBA" id="ARBA00022833"/>
    </source>
</evidence>
<feature type="region of interest" description="Disordered" evidence="5">
    <location>
        <begin position="54"/>
        <end position="73"/>
    </location>
</feature>
<dbReference type="AlphaFoldDB" id="A0A226DX66"/>
<evidence type="ECO:0000256" key="4">
    <source>
        <dbReference type="PROSITE-ProRule" id="PRU00455"/>
    </source>
</evidence>
<comment type="caution">
    <text evidence="7">The sequence shown here is derived from an EMBL/GenBank/DDBJ whole genome shotgun (WGS) entry which is preliminary data.</text>
</comment>
<evidence type="ECO:0000313" key="8">
    <source>
        <dbReference type="Proteomes" id="UP000198287"/>
    </source>
</evidence>
<dbReference type="InterPro" id="IPR013010">
    <property type="entry name" value="Znf_SIAH"/>
</dbReference>
<organism evidence="7 8">
    <name type="scientific">Folsomia candida</name>
    <name type="common">Springtail</name>
    <dbReference type="NCBI Taxonomy" id="158441"/>
    <lineage>
        <taxon>Eukaryota</taxon>
        <taxon>Metazoa</taxon>
        <taxon>Ecdysozoa</taxon>
        <taxon>Arthropoda</taxon>
        <taxon>Hexapoda</taxon>
        <taxon>Collembola</taxon>
        <taxon>Entomobryomorpha</taxon>
        <taxon>Isotomoidea</taxon>
        <taxon>Isotomidae</taxon>
        <taxon>Proisotominae</taxon>
        <taxon>Folsomia</taxon>
    </lineage>
</organism>
<keyword evidence="8" id="KW-1185">Reference proteome</keyword>
<gene>
    <name evidence="7" type="ORF">Fcan01_15735</name>
</gene>
<evidence type="ECO:0000256" key="1">
    <source>
        <dbReference type="ARBA" id="ARBA00022723"/>
    </source>
</evidence>
<keyword evidence="1" id="KW-0479">Metal-binding</keyword>
<reference evidence="7 8" key="1">
    <citation type="submission" date="2015-12" db="EMBL/GenBank/DDBJ databases">
        <title>The genome of Folsomia candida.</title>
        <authorList>
            <person name="Faddeeva A."/>
            <person name="Derks M.F."/>
            <person name="Anvar Y."/>
            <person name="Smit S."/>
            <person name="Van Straalen N."/>
            <person name="Roelofs D."/>
        </authorList>
    </citation>
    <scope>NUCLEOTIDE SEQUENCE [LARGE SCALE GENOMIC DNA]</scope>
    <source>
        <strain evidence="7 8">VU population</strain>
        <tissue evidence="7">Whole body</tissue>
    </source>
</reference>
<dbReference type="SUPFAM" id="SSF49599">
    <property type="entry name" value="TRAF domain-like"/>
    <property type="match status" value="1"/>
</dbReference>
<accession>A0A226DX66</accession>
<feature type="domain" description="SIAH-type" evidence="6">
    <location>
        <begin position="96"/>
        <end position="159"/>
    </location>
</feature>
<evidence type="ECO:0000256" key="5">
    <source>
        <dbReference type="SAM" id="MobiDB-lite"/>
    </source>
</evidence>
<dbReference type="EMBL" id="LNIX01000010">
    <property type="protein sequence ID" value="OXA49307.1"/>
    <property type="molecule type" value="Genomic_DNA"/>
</dbReference>
<sequence length="268" mass="30902">METTFVQFYNPAKCHVFLEKQTQTDGGDHVEDIGHVNERVNVDEADHEVDIDILTNNSEDHGESRLSPQPPLLKRPRDIAALERTAKKAQLENGSVKLLPCPNQSSGCTQVLDAAQMKQHRKHCYFREITCHWINPLHCRWNKPVAMSQFAEHLTKYHNCHVSPSHKSARLLNLKLTMDGESFEFRQVLGSTETAEKYTVEFKLSKEVEKGKQVDKSWILLVNPYHCRLGDFLYRRIPLNLLKEYGTRVGAEEKFRLQICTSYQILDA</sequence>
<protein>
    <recommendedName>
        <fullName evidence="6">SIAH-type domain-containing protein</fullName>
    </recommendedName>
</protein>
<keyword evidence="3" id="KW-0862">Zinc</keyword>
<evidence type="ECO:0000259" key="6">
    <source>
        <dbReference type="PROSITE" id="PS51081"/>
    </source>
</evidence>
<dbReference type="PROSITE" id="PS51081">
    <property type="entry name" value="ZF_SIAH"/>
    <property type="match status" value="1"/>
</dbReference>
<evidence type="ECO:0000256" key="2">
    <source>
        <dbReference type="ARBA" id="ARBA00022771"/>
    </source>
</evidence>
<dbReference type="Gene3D" id="3.30.40.10">
    <property type="entry name" value="Zinc/RING finger domain, C3HC4 (zinc finger)"/>
    <property type="match status" value="1"/>
</dbReference>
<proteinExistence type="predicted"/>
<name>A0A226DX66_FOLCA</name>
<dbReference type="InterPro" id="IPR013083">
    <property type="entry name" value="Znf_RING/FYVE/PHD"/>
</dbReference>
<dbReference type="GO" id="GO:0008270">
    <property type="term" value="F:zinc ion binding"/>
    <property type="evidence" value="ECO:0007669"/>
    <property type="project" value="UniProtKB-KW"/>
</dbReference>
<keyword evidence="2 4" id="KW-0863">Zinc-finger</keyword>